<keyword evidence="7" id="KW-0902">Two-component regulatory system</keyword>
<dbReference type="CDD" id="cd00082">
    <property type="entry name" value="HisKA"/>
    <property type="match status" value="1"/>
</dbReference>
<dbReference type="PRINTS" id="PR00344">
    <property type="entry name" value="BCTRLSENSOR"/>
</dbReference>
<sequence length="1487" mass="168617">MVTQIIYPSSPEFQQAIINCADMAIIVTDRNGMVCTFNRAAENLLGYTASEAIDHIHWTEFHHQDHRNTSHSDQQQQLHQTLIERVILGETDEQQHTYIRRDGTTFPVSVLISGVRDENGQLMGFLAMVRPLPQAAIDTQKQRQQFLRKQQQAQMQLARSWEFYHGDIDQAFETLTAIAAQTLQVSRASIWFYTEYHNGIECVKLYEQEKNCYSQGIKLEAIDYPRYFAAIETEERIVAFDAQNDPRTREFTAAYLQPLDIRSMLDIPIRLGGETIGVLCLENQGEVIDWDLQQQNFATYLADWVTLTLEAHERAIAQKALHQSQKQLQDILDHAPAIIYMKDNSGRYLLVNREYEKRFNLHRDQVLGKTDYDLFTPDIALAFQSADTALLENEKPIQWEEEIRFNNSCNTYLSHRFLLEDDTGKPAAICCLATDITNHKRSEAALRESEATNRALLNAIPDLILQCQRDGTIVDVKPPHDSSDWMLPELLLGRNILEILPNEVGNHLQNAHNRALFSSEIQAIEYKLPANNGEDWRQYETRIVSGNSQTVISIIRDITEQKRATTELARRVQLTALKSEVGFAMTRGGSLSEVLTNCANTLSAYWDDTIACIWTLNSAKTLLELQGISGLENPPANLAYIKVGYQPIGVIVSEQQSILSLNLSHHAWSQDFAIITERGLTNFVGYPLIVEGACVGVIGLFSRELLSKQVLETLAVIANQMAVGIELKKAVVALQSREEQLELALEGSALGLWDWNISTGEVYFDPQWQRMLGYDEHQIDNSFQSWKQLIHPHDQKRVVEALNDSVKGRRHVYEVEVRMLNSSQKWQWMLSRGKVFTWDEQGRPLRMTGTYKDVSDRKQAEIELLRVKAAVDSSSDAIVMTDLEGKALYLNRALIESYGYTVQELNAIGGPIKLYISTRVGNSILASLQNLRSWSGEVGIKTRSGVIIPNLVRADCIFDPTQNPIGLIIVHTDITERRRAEETLQQKLLQERFVGIMLERIRSSLNLQEVLQTAVEEVRYFLQVDRTVIYKFNSDFTGSIAVESVGAEWMALQGLDIRDDCFESSHARLYEDGRTRAIADIYNANLTACHVGLLEGLQVKANLVIPILQPKNVAKDNSKLWGLLIAHQCRDTRKWQAFEISSLKQIGVQLAIALQQCSLFEQVQMELAERKQAEEALQRSEGRERRKAKQLSTTLQELKSTQAQIIQSEKMASLGQLVAGVAHEINNPISFIYGNVNPARQYLADLLDLCELYQQVYPETHPAIQDKIEEIDLEFIKEDFGQILESMQRGAERVTKIVLSLRNFARLDEAKIKKANINESIENTLMMLQGRFNMVAKKRPIKVVKNWGDVPKIECFASEINQVFLNLLNNAIDALEDRIKVHRDFIPTLTVTTLPVHHPKSGNVGVKIEIADNGLGIPQEIQSKIFDPFFTTKSVGRGTGLGLSIAHKTIVEQHGGYLECDSQENVGTTMIIRLFNNYLDQRMSKVE</sequence>
<dbReference type="SMART" id="SM00387">
    <property type="entry name" value="HATPase_c"/>
    <property type="match status" value="1"/>
</dbReference>
<dbReference type="InterPro" id="IPR036890">
    <property type="entry name" value="HATPase_C_sf"/>
</dbReference>
<name>A0A5M3T4Y1_LIMPL</name>
<feature type="domain" description="PAS" evidence="10">
    <location>
        <begin position="10"/>
        <end position="81"/>
    </location>
</feature>
<evidence type="ECO:0000256" key="3">
    <source>
        <dbReference type="ARBA" id="ARBA00012438"/>
    </source>
</evidence>
<reference evidence="12 13" key="1">
    <citation type="journal article" date="2019" name="J Genomics">
        <title>The Draft Genome of a Hydrogen-producing Cyanobacterium, Arthrospira platensis NIES-46.</title>
        <authorList>
            <person name="Suzuki S."/>
            <person name="Yamaguchi H."/>
            <person name="Kawachi M."/>
        </authorList>
    </citation>
    <scope>NUCLEOTIDE SEQUENCE [LARGE SCALE GENOMIC DNA]</scope>
    <source>
        <strain evidence="12 13">NIES-46</strain>
    </source>
</reference>
<dbReference type="InterPro" id="IPR035965">
    <property type="entry name" value="PAS-like_dom_sf"/>
</dbReference>
<dbReference type="PROSITE" id="PS50113">
    <property type="entry name" value="PAC"/>
    <property type="match status" value="3"/>
</dbReference>
<dbReference type="SMART" id="SM00086">
    <property type="entry name" value="PAC"/>
    <property type="match status" value="3"/>
</dbReference>
<comment type="caution">
    <text evidence="12">The sequence shown here is derived from an EMBL/GenBank/DDBJ whole genome shotgun (WGS) entry which is preliminary data.</text>
</comment>
<dbReference type="SUPFAM" id="SSF55781">
    <property type="entry name" value="GAF domain-like"/>
    <property type="match status" value="3"/>
</dbReference>
<dbReference type="InterPro" id="IPR003661">
    <property type="entry name" value="HisK_dim/P_dom"/>
</dbReference>
<feature type="domain" description="Phytochrome chromophore attachment site" evidence="8">
    <location>
        <begin position="1006"/>
        <end position="1149"/>
    </location>
</feature>
<keyword evidence="4" id="KW-0597">Phosphoprotein</keyword>
<dbReference type="Pfam" id="PF13426">
    <property type="entry name" value="PAS_9"/>
    <property type="match status" value="1"/>
</dbReference>
<evidence type="ECO:0000313" key="12">
    <source>
        <dbReference type="EMBL" id="GCE93048.1"/>
    </source>
</evidence>
<dbReference type="Gene3D" id="3.30.565.10">
    <property type="entry name" value="Histidine kinase-like ATPase, C-terminal domain"/>
    <property type="match status" value="1"/>
</dbReference>
<feature type="domain" description="PAC" evidence="11">
    <location>
        <begin position="92"/>
        <end position="144"/>
    </location>
</feature>
<dbReference type="InterPro" id="IPR000700">
    <property type="entry name" value="PAS-assoc_C"/>
</dbReference>
<evidence type="ECO:0000259" key="10">
    <source>
        <dbReference type="PROSITE" id="PS50112"/>
    </source>
</evidence>
<evidence type="ECO:0000256" key="5">
    <source>
        <dbReference type="ARBA" id="ARBA00022679"/>
    </source>
</evidence>
<dbReference type="EMBL" id="BIMW01000059">
    <property type="protein sequence ID" value="GCE93048.1"/>
    <property type="molecule type" value="Genomic_DNA"/>
</dbReference>
<feature type="domain" description="Histidine kinase" evidence="9">
    <location>
        <begin position="1220"/>
        <end position="1478"/>
    </location>
</feature>
<dbReference type="PANTHER" id="PTHR43304">
    <property type="entry name" value="PHYTOCHROME-LIKE PROTEIN CPH1"/>
    <property type="match status" value="1"/>
</dbReference>
<dbReference type="InterPro" id="IPR001610">
    <property type="entry name" value="PAC"/>
</dbReference>
<feature type="domain" description="PAC" evidence="11">
    <location>
        <begin position="934"/>
        <end position="986"/>
    </location>
</feature>
<evidence type="ECO:0000259" key="9">
    <source>
        <dbReference type="PROSITE" id="PS50109"/>
    </source>
</evidence>
<keyword evidence="6" id="KW-0418">Kinase</keyword>
<dbReference type="InterPro" id="IPR003018">
    <property type="entry name" value="GAF"/>
</dbReference>
<dbReference type="Gene3D" id="3.30.450.40">
    <property type="match status" value="3"/>
</dbReference>
<dbReference type="Pfam" id="PF08447">
    <property type="entry name" value="PAS_3"/>
    <property type="match status" value="1"/>
</dbReference>
<organism evidence="12 13">
    <name type="scientific">Limnospira platensis NIES-46</name>
    <dbReference type="NCBI Taxonomy" id="1236695"/>
    <lineage>
        <taxon>Bacteria</taxon>
        <taxon>Bacillati</taxon>
        <taxon>Cyanobacteriota</taxon>
        <taxon>Cyanophyceae</taxon>
        <taxon>Oscillatoriophycideae</taxon>
        <taxon>Oscillatoriales</taxon>
        <taxon>Sirenicapillariaceae</taxon>
        <taxon>Limnospira</taxon>
    </lineage>
</organism>
<comment type="catalytic activity">
    <reaction evidence="1">
        <text>ATP + protein L-histidine = ADP + protein N-phospho-L-histidine.</text>
        <dbReference type="EC" id="2.7.13.3"/>
    </reaction>
</comment>
<dbReference type="Proteomes" id="UP000326169">
    <property type="component" value="Unassembled WGS sequence"/>
</dbReference>
<dbReference type="InterPro" id="IPR013655">
    <property type="entry name" value="PAS_fold_3"/>
</dbReference>
<dbReference type="PROSITE" id="PS50046">
    <property type="entry name" value="PHYTOCHROME_2"/>
    <property type="match status" value="1"/>
</dbReference>
<evidence type="ECO:0000256" key="7">
    <source>
        <dbReference type="ARBA" id="ARBA00023012"/>
    </source>
</evidence>
<gene>
    <name evidence="12" type="ORF">NIES46_10970</name>
</gene>
<dbReference type="Gene3D" id="1.10.287.130">
    <property type="match status" value="1"/>
</dbReference>
<feature type="domain" description="PAS" evidence="10">
    <location>
        <begin position="324"/>
        <end position="394"/>
    </location>
</feature>
<dbReference type="Pfam" id="PF02518">
    <property type="entry name" value="HATPase_c"/>
    <property type="match status" value="1"/>
</dbReference>
<dbReference type="Pfam" id="PF01590">
    <property type="entry name" value="GAF"/>
    <property type="match status" value="3"/>
</dbReference>
<dbReference type="PROSITE" id="PS50109">
    <property type="entry name" value="HIS_KIN"/>
    <property type="match status" value="1"/>
</dbReference>
<evidence type="ECO:0000256" key="2">
    <source>
        <dbReference type="ARBA" id="ARBA00006402"/>
    </source>
</evidence>
<evidence type="ECO:0000256" key="4">
    <source>
        <dbReference type="ARBA" id="ARBA00022553"/>
    </source>
</evidence>
<dbReference type="GeneID" id="301682000"/>
<dbReference type="EC" id="2.7.13.3" evidence="3"/>
<dbReference type="Gene3D" id="3.30.450.20">
    <property type="entry name" value="PAS domain"/>
    <property type="match status" value="5"/>
</dbReference>
<feature type="domain" description="PAS" evidence="10">
    <location>
        <begin position="863"/>
        <end position="905"/>
    </location>
</feature>
<dbReference type="InterPro" id="IPR000014">
    <property type="entry name" value="PAS"/>
</dbReference>
<feature type="domain" description="PAC" evidence="11">
    <location>
        <begin position="813"/>
        <end position="866"/>
    </location>
</feature>
<dbReference type="NCBIfam" id="TIGR00229">
    <property type="entry name" value="sensory_box"/>
    <property type="match status" value="5"/>
</dbReference>
<dbReference type="PANTHER" id="PTHR43304:SF1">
    <property type="entry name" value="PAC DOMAIN-CONTAINING PROTEIN"/>
    <property type="match status" value="1"/>
</dbReference>
<dbReference type="InterPro" id="IPR052162">
    <property type="entry name" value="Sensor_kinase/Photoreceptor"/>
</dbReference>
<protein>
    <recommendedName>
        <fullName evidence="3">histidine kinase</fullName>
        <ecNumber evidence="3">2.7.13.3</ecNumber>
    </recommendedName>
</protein>
<dbReference type="SMART" id="SM00388">
    <property type="entry name" value="HisKA"/>
    <property type="match status" value="1"/>
</dbReference>
<accession>A0A5M3T4Y1</accession>
<evidence type="ECO:0000259" key="11">
    <source>
        <dbReference type="PROSITE" id="PS50113"/>
    </source>
</evidence>
<dbReference type="InterPro" id="IPR003594">
    <property type="entry name" value="HATPase_dom"/>
</dbReference>
<dbReference type="InterPro" id="IPR013656">
    <property type="entry name" value="PAS_4"/>
</dbReference>
<dbReference type="InterPro" id="IPR029016">
    <property type="entry name" value="GAF-like_dom_sf"/>
</dbReference>
<evidence type="ECO:0000256" key="1">
    <source>
        <dbReference type="ARBA" id="ARBA00000085"/>
    </source>
</evidence>
<dbReference type="RefSeq" id="WP_152088417.1">
    <property type="nucleotide sequence ID" value="NZ_BIMW01000059.1"/>
</dbReference>
<dbReference type="InterPro" id="IPR005467">
    <property type="entry name" value="His_kinase_dom"/>
</dbReference>
<evidence type="ECO:0000256" key="6">
    <source>
        <dbReference type="ARBA" id="ARBA00022777"/>
    </source>
</evidence>
<dbReference type="Pfam" id="PF00989">
    <property type="entry name" value="PAS"/>
    <property type="match status" value="1"/>
</dbReference>
<evidence type="ECO:0000259" key="8">
    <source>
        <dbReference type="PROSITE" id="PS50046"/>
    </source>
</evidence>
<evidence type="ECO:0000313" key="13">
    <source>
        <dbReference type="Proteomes" id="UP000326169"/>
    </source>
</evidence>
<keyword evidence="5" id="KW-0808">Transferase</keyword>
<proteinExistence type="inferred from homology"/>
<keyword evidence="13" id="KW-1185">Reference proteome</keyword>
<dbReference type="SUPFAM" id="SSF47384">
    <property type="entry name" value="Homodimeric domain of signal transducing histidine kinase"/>
    <property type="match status" value="1"/>
</dbReference>
<dbReference type="SUPFAM" id="SSF55785">
    <property type="entry name" value="PYP-like sensor domain (PAS domain)"/>
    <property type="match status" value="5"/>
</dbReference>
<dbReference type="PROSITE" id="PS50112">
    <property type="entry name" value="PAS"/>
    <property type="match status" value="4"/>
</dbReference>
<feature type="domain" description="PAS" evidence="10">
    <location>
        <begin position="737"/>
        <end position="809"/>
    </location>
</feature>
<dbReference type="InterPro" id="IPR004358">
    <property type="entry name" value="Sig_transdc_His_kin-like_C"/>
</dbReference>
<dbReference type="InterPro" id="IPR013767">
    <property type="entry name" value="PAS_fold"/>
</dbReference>
<dbReference type="SUPFAM" id="SSF55874">
    <property type="entry name" value="ATPase domain of HSP90 chaperone/DNA topoisomerase II/histidine kinase"/>
    <property type="match status" value="1"/>
</dbReference>
<dbReference type="SMART" id="SM00065">
    <property type="entry name" value="GAF"/>
    <property type="match status" value="3"/>
</dbReference>
<dbReference type="SMART" id="SM00091">
    <property type="entry name" value="PAS"/>
    <property type="match status" value="5"/>
</dbReference>
<dbReference type="InterPro" id="IPR016132">
    <property type="entry name" value="Phyto_chromo_attachment"/>
</dbReference>
<dbReference type="CDD" id="cd00130">
    <property type="entry name" value="PAS"/>
    <property type="match status" value="5"/>
</dbReference>
<dbReference type="Pfam" id="PF08448">
    <property type="entry name" value="PAS_4"/>
    <property type="match status" value="2"/>
</dbReference>
<dbReference type="InterPro" id="IPR036097">
    <property type="entry name" value="HisK_dim/P_sf"/>
</dbReference>
<comment type="similarity">
    <text evidence="2">In the N-terminal section; belongs to the phytochrome family.</text>
</comment>